<sequence length="86" mass="9709">MATSIDQLEGQMKLLLEETVAQLPDVYDKSKFNSQDLFAIIQGVTGFVSGTVGKSPFDAIQFRYRNGWKVCYERSCNTSPFRGIHK</sequence>
<organism evidence="1 2">
    <name type="scientific">Desmophyllum pertusum</name>
    <dbReference type="NCBI Taxonomy" id="174260"/>
    <lineage>
        <taxon>Eukaryota</taxon>
        <taxon>Metazoa</taxon>
        <taxon>Cnidaria</taxon>
        <taxon>Anthozoa</taxon>
        <taxon>Hexacorallia</taxon>
        <taxon>Scleractinia</taxon>
        <taxon>Caryophylliina</taxon>
        <taxon>Caryophylliidae</taxon>
        <taxon>Desmophyllum</taxon>
    </lineage>
</organism>
<accession>A0A9W9ZWG9</accession>
<name>A0A9W9ZWG9_9CNID</name>
<keyword evidence="2" id="KW-1185">Reference proteome</keyword>
<evidence type="ECO:0000313" key="2">
    <source>
        <dbReference type="Proteomes" id="UP001163046"/>
    </source>
</evidence>
<protein>
    <submittedName>
        <fullName evidence="1">Uncharacterized protein</fullName>
    </submittedName>
</protein>
<evidence type="ECO:0000313" key="1">
    <source>
        <dbReference type="EMBL" id="KAJ7388775.1"/>
    </source>
</evidence>
<dbReference type="EMBL" id="MU825451">
    <property type="protein sequence ID" value="KAJ7388775.1"/>
    <property type="molecule type" value="Genomic_DNA"/>
</dbReference>
<dbReference type="Proteomes" id="UP001163046">
    <property type="component" value="Unassembled WGS sequence"/>
</dbReference>
<gene>
    <name evidence="1" type="ORF">OS493_035741</name>
</gene>
<comment type="caution">
    <text evidence="1">The sequence shown here is derived from an EMBL/GenBank/DDBJ whole genome shotgun (WGS) entry which is preliminary data.</text>
</comment>
<dbReference type="AlphaFoldDB" id="A0A9W9ZWG9"/>
<reference evidence="1" key="1">
    <citation type="submission" date="2023-01" db="EMBL/GenBank/DDBJ databases">
        <title>Genome assembly of the deep-sea coral Lophelia pertusa.</title>
        <authorList>
            <person name="Herrera S."/>
            <person name="Cordes E."/>
        </authorList>
    </citation>
    <scope>NUCLEOTIDE SEQUENCE</scope>
    <source>
        <strain evidence="1">USNM1676648</strain>
        <tissue evidence="1">Polyp</tissue>
    </source>
</reference>
<proteinExistence type="predicted"/>